<keyword evidence="2" id="KW-1185">Reference proteome</keyword>
<dbReference type="EMBL" id="CP054840">
    <property type="protein sequence ID" value="QKV53456.1"/>
    <property type="molecule type" value="Genomic_DNA"/>
</dbReference>
<name>A0A6N1X6S2_9BURK</name>
<gene>
    <name evidence="1" type="ORF">HUK68_11460</name>
</gene>
<accession>A0A6N1X6S2</accession>
<sequence>MPLLLVHAGFSEGALIQTWMQHVMKGASLYLARFQEGVIDLVLDNQPNAVLIQFDPCCIDAAVALSAQLQASYPQIPRLAIGRTRHAQCMLAALRTGVQDFIDIDGSVDNAQQVVHQLLDAPPAGGVQLSRAPQTALVSARAGLGCSLLAAHLSAHLQARLQWPQPAPAPSAAASSTDEALSSLLIELGHPGGDCAIYLNTPGEFGFADAVHQQHRLDRRMAQSAIARHASGLRLLTLAQQPQVLASGDVQALLNRLGHYFRHVVLDLGACDSPQLLKDVLPGASEVWVLCDQSVASVVGTAQLLRQLEMLQVPRERLRLIVGRHDKRLELSAEQIARQLQLPLLAQLPERRRELSRVVDQGRLFTPQQRREPYVQAVAQLVRRLLADHHPEMALPDSAAAHPLTRLLQRLRRN</sequence>
<protein>
    <submittedName>
        <fullName evidence="1">Pilus assembly protein CpaE</fullName>
    </submittedName>
</protein>
<proteinExistence type="predicted"/>
<evidence type="ECO:0000313" key="2">
    <source>
        <dbReference type="Proteomes" id="UP000509579"/>
    </source>
</evidence>
<dbReference type="Gene3D" id="3.40.50.2300">
    <property type="match status" value="1"/>
</dbReference>
<organism evidence="1 2">
    <name type="scientific">Comamonas antarctica</name>
    <dbReference type="NCBI Taxonomy" id="2743470"/>
    <lineage>
        <taxon>Bacteria</taxon>
        <taxon>Pseudomonadati</taxon>
        <taxon>Pseudomonadota</taxon>
        <taxon>Betaproteobacteria</taxon>
        <taxon>Burkholderiales</taxon>
        <taxon>Comamonadaceae</taxon>
        <taxon>Comamonas</taxon>
    </lineage>
</organism>
<dbReference type="Proteomes" id="UP000509579">
    <property type="component" value="Chromosome"/>
</dbReference>
<dbReference type="KEGG" id="aant:HUK68_11460"/>
<dbReference type="AlphaFoldDB" id="A0A6N1X6S2"/>
<dbReference type="InterPro" id="IPR027417">
    <property type="entry name" value="P-loop_NTPase"/>
</dbReference>
<evidence type="ECO:0000313" key="1">
    <source>
        <dbReference type="EMBL" id="QKV53456.1"/>
    </source>
</evidence>
<reference evidence="1 2" key="1">
    <citation type="submission" date="2020-06" db="EMBL/GenBank/DDBJ databases">
        <title>Acidovorax antarctica sp. nov., isolated from Corinth ice sheet soil, Antarctic Fields Peninsula.</title>
        <authorList>
            <person name="Xu Q."/>
            <person name="Peng F."/>
        </authorList>
    </citation>
    <scope>NUCLEOTIDE SEQUENCE [LARGE SCALE GENOMIC DNA]</scope>
    <source>
        <strain evidence="1 2">16-35-5</strain>
    </source>
</reference>
<dbReference type="Gene3D" id="3.40.50.300">
    <property type="entry name" value="P-loop containing nucleotide triphosphate hydrolases"/>
    <property type="match status" value="1"/>
</dbReference>
<dbReference type="SUPFAM" id="SSF52540">
    <property type="entry name" value="P-loop containing nucleoside triphosphate hydrolases"/>
    <property type="match status" value="1"/>
</dbReference>